<dbReference type="PANTHER" id="PTHR45526:SF1">
    <property type="entry name" value="TRANSCRIPTIONAL REGULATORY PROTEIN DCUR-RELATED"/>
    <property type="match status" value="1"/>
</dbReference>
<dbReference type="PROSITE" id="PS50110">
    <property type="entry name" value="RESPONSE_REGULATORY"/>
    <property type="match status" value="1"/>
</dbReference>
<evidence type="ECO:0000256" key="4">
    <source>
        <dbReference type="ARBA" id="ARBA00023012"/>
    </source>
</evidence>
<keyword evidence="5 9" id="KW-0805">Transcription regulation</keyword>
<dbReference type="PANTHER" id="PTHR45526">
    <property type="entry name" value="TRANSCRIPTIONAL REGULATORY PROTEIN DPIA"/>
    <property type="match status" value="1"/>
</dbReference>
<dbReference type="Pfam" id="PF00072">
    <property type="entry name" value="Response_reg"/>
    <property type="match status" value="1"/>
</dbReference>
<reference evidence="12" key="1">
    <citation type="submission" date="2023-07" db="EMBL/GenBank/DDBJ databases">
        <title>Fictibacillus sp. isolated from freshwater pond.</title>
        <authorList>
            <person name="Kirdat K."/>
            <person name="Bhat A."/>
            <person name="Mourya A."/>
            <person name="Yadav A."/>
        </authorList>
    </citation>
    <scope>NUCLEOTIDE SEQUENCE</scope>
    <source>
        <strain evidence="12">NE201</strain>
    </source>
</reference>
<evidence type="ECO:0000256" key="6">
    <source>
        <dbReference type="ARBA" id="ARBA00023125"/>
    </source>
</evidence>
<dbReference type="RefSeq" id="WP_301164201.1">
    <property type="nucleotide sequence ID" value="NZ_JAUHTR010000001.1"/>
</dbReference>
<gene>
    <name evidence="12" type="ORF">QYB97_01555</name>
</gene>
<dbReference type="Gene3D" id="3.40.50.2300">
    <property type="match status" value="1"/>
</dbReference>
<comment type="caution">
    <text evidence="12">The sequence shown here is derived from an EMBL/GenBank/DDBJ whole genome shotgun (WGS) entry which is preliminary data.</text>
</comment>
<evidence type="ECO:0000313" key="12">
    <source>
        <dbReference type="EMBL" id="MDN4523138.1"/>
    </source>
</evidence>
<keyword evidence="3 10" id="KW-0597">Phosphoprotein</keyword>
<dbReference type="EMBL" id="JAUHTR010000001">
    <property type="protein sequence ID" value="MDN4523138.1"/>
    <property type="molecule type" value="Genomic_DNA"/>
</dbReference>
<sequence>MRNNNINVLLIEDDPMVLEINRAFIEKVPGFKVAGMAANGAEGIKQINKLQPDLVVLDIYMPKHDGIHTIHEIRKQQSRVDVIVISAANDRQTIQTMLQQGAVDYIIKPFKFERIQQALERYKQYRLQLYMQGDMSQKEVDALLSVGAVPDRKQEDIPKGLSQNTLMQIIGFLKDQSGGRSSEEVAEGVGIARVTARRYLEYLEKTGEIKLDVQYGGVGRPINRYLMKNREN</sequence>
<dbReference type="SUPFAM" id="SSF46785">
    <property type="entry name" value="Winged helix' DNA-binding domain"/>
    <property type="match status" value="1"/>
</dbReference>
<comment type="subcellular location">
    <subcellularLocation>
        <location evidence="1 9">Cytoplasm</location>
    </subcellularLocation>
</comment>
<keyword evidence="2 9" id="KW-0963">Cytoplasm</keyword>
<dbReference type="SUPFAM" id="SSF52172">
    <property type="entry name" value="CheY-like"/>
    <property type="match status" value="1"/>
</dbReference>
<keyword evidence="6 9" id="KW-0238">DNA-binding</keyword>
<dbReference type="Gene3D" id="1.10.10.10">
    <property type="entry name" value="Winged helix-like DNA-binding domain superfamily/Winged helix DNA-binding domain"/>
    <property type="match status" value="1"/>
</dbReference>
<evidence type="ECO:0000256" key="8">
    <source>
        <dbReference type="ARBA" id="ARBA00023163"/>
    </source>
</evidence>
<evidence type="ECO:0000256" key="3">
    <source>
        <dbReference type="ARBA" id="ARBA00022553"/>
    </source>
</evidence>
<evidence type="ECO:0000256" key="7">
    <source>
        <dbReference type="ARBA" id="ARBA00023159"/>
    </source>
</evidence>
<feature type="domain" description="Response regulatory" evidence="11">
    <location>
        <begin position="7"/>
        <end position="123"/>
    </location>
</feature>
<evidence type="ECO:0000256" key="10">
    <source>
        <dbReference type="PROSITE-ProRule" id="PRU00169"/>
    </source>
</evidence>
<keyword evidence="13" id="KW-1185">Reference proteome</keyword>
<evidence type="ECO:0000256" key="5">
    <source>
        <dbReference type="ARBA" id="ARBA00023015"/>
    </source>
</evidence>
<dbReference type="CDD" id="cd19925">
    <property type="entry name" value="REC_citrate_TCS"/>
    <property type="match status" value="1"/>
</dbReference>
<organism evidence="12 13">
    <name type="scientific">Fictibacillus fluitans</name>
    <dbReference type="NCBI Taxonomy" id="3058422"/>
    <lineage>
        <taxon>Bacteria</taxon>
        <taxon>Bacillati</taxon>
        <taxon>Bacillota</taxon>
        <taxon>Bacilli</taxon>
        <taxon>Bacillales</taxon>
        <taxon>Fictibacillaceae</taxon>
        <taxon>Fictibacillus</taxon>
    </lineage>
</organism>
<evidence type="ECO:0000259" key="11">
    <source>
        <dbReference type="PROSITE" id="PS50110"/>
    </source>
</evidence>
<proteinExistence type="predicted"/>
<keyword evidence="8 9" id="KW-0804">Transcription</keyword>
<dbReference type="InterPro" id="IPR036388">
    <property type="entry name" value="WH-like_DNA-bd_sf"/>
</dbReference>
<dbReference type="Pfam" id="PF20714">
    <property type="entry name" value="HTH_64"/>
    <property type="match status" value="1"/>
</dbReference>
<keyword evidence="4 9" id="KW-0902">Two-component regulatory system</keyword>
<accession>A0ABT8HQU9</accession>
<name>A0ABT8HQU9_9BACL</name>
<evidence type="ECO:0000256" key="9">
    <source>
        <dbReference type="PIRNR" id="PIRNR006171"/>
    </source>
</evidence>
<evidence type="ECO:0000256" key="2">
    <source>
        <dbReference type="ARBA" id="ARBA00022490"/>
    </source>
</evidence>
<evidence type="ECO:0000256" key="1">
    <source>
        <dbReference type="ARBA" id="ARBA00004496"/>
    </source>
</evidence>
<dbReference type="PIRSF" id="PIRSF006171">
    <property type="entry name" value="RR_citrat_malat"/>
    <property type="match status" value="1"/>
</dbReference>
<dbReference type="SMART" id="SM00448">
    <property type="entry name" value="REC"/>
    <property type="match status" value="1"/>
</dbReference>
<dbReference type="InterPro" id="IPR051271">
    <property type="entry name" value="2C-system_Tx_regulators"/>
</dbReference>
<evidence type="ECO:0000313" key="13">
    <source>
        <dbReference type="Proteomes" id="UP001172721"/>
    </source>
</evidence>
<dbReference type="InterPro" id="IPR011006">
    <property type="entry name" value="CheY-like_superfamily"/>
</dbReference>
<dbReference type="InterPro" id="IPR036390">
    <property type="entry name" value="WH_DNA-bd_sf"/>
</dbReference>
<keyword evidence="7 9" id="KW-0010">Activator</keyword>
<dbReference type="InterPro" id="IPR001789">
    <property type="entry name" value="Sig_transdc_resp-reg_receiver"/>
</dbReference>
<protein>
    <recommendedName>
        <fullName evidence="9">Transcriptional regulatory protein</fullName>
    </recommendedName>
</protein>
<dbReference type="InterPro" id="IPR024187">
    <property type="entry name" value="Sig_transdc_resp-reg_cit/mal"/>
</dbReference>
<dbReference type="Proteomes" id="UP001172721">
    <property type="component" value="Unassembled WGS sequence"/>
</dbReference>
<dbReference type="InterPro" id="IPR048714">
    <property type="entry name" value="DpiA-like_HTH"/>
</dbReference>
<feature type="modified residue" description="4-aspartylphosphate" evidence="10">
    <location>
        <position position="58"/>
    </location>
</feature>